<evidence type="ECO:0000256" key="2">
    <source>
        <dbReference type="ARBA" id="ARBA00022676"/>
    </source>
</evidence>
<dbReference type="EMBL" id="JBHRSB010000002">
    <property type="protein sequence ID" value="MFC2999557.1"/>
    <property type="molecule type" value="Genomic_DNA"/>
</dbReference>
<dbReference type="PANTHER" id="PTHR43867">
    <property type="entry name" value="CELLULOSE SYNTHASE CATALYTIC SUBUNIT A [UDP-FORMING]"/>
    <property type="match status" value="1"/>
</dbReference>
<keyword evidence="8" id="KW-1185">Reference proteome</keyword>
<name>A0ABV7BPH7_9PROT</name>
<dbReference type="Pfam" id="PF13632">
    <property type="entry name" value="Glyco_trans_2_3"/>
    <property type="match status" value="1"/>
</dbReference>
<dbReference type="RefSeq" id="WP_216835642.1">
    <property type="nucleotide sequence ID" value="NZ_JAFNJS010000002.1"/>
</dbReference>
<protein>
    <submittedName>
        <fullName evidence="7">Glycosyltransferase family 2 protein</fullName>
    </submittedName>
</protein>
<evidence type="ECO:0000256" key="5">
    <source>
        <dbReference type="SAM" id="Phobius"/>
    </source>
</evidence>
<evidence type="ECO:0000256" key="4">
    <source>
        <dbReference type="ARBA" id="ARBA00022989"/>
    </source>
</evidence>
<evidence type="ECO:0000256" key="3">
    <source>
        <dbReference type="ARBA" id="ARBA00022679"/>
    </source>
</evidence>
<feature type="transmembrane region" description="Helical" evidence="5">
    <location>
        <begin position="481"/>
        <end position="501"/>
    </location>
</feature>
<gene>
    <name evidence="7" type="ORF">ACFOD3_06615</name>
</gene>
<evidence type="ECO:0000313" key="7">
    <source>
        <dbReference type="EMBL" id="MFC2999557.1"/>
    </source>
</evidence>
<dbReference type="InterPro" id="IPR050321">
    <property type="entry name" value="Glycosyltr_2/OpgH_subfam"/>
</dbReference>
<organism evidence="7 8">
    <name type="scientific">Falsiroseomonas tokyonensis</name>
    <dbReference type="NCBI Taxonomy" id="430521"/>
    <lineage>
        <taxon>Bacteria</taxon>
        <taxon>Pseudomonadati</taxon>
        <taxon>Pseudomonadota</taxon>
        <taxon>Alphaproteobacteria</taxon>
        <taxon>Acetobacterales</taxon>
        <taxon>Roseomonadaceae</taxon>
        <taxon>Falsiroseomonas</taxon>
    </lineage>
</organism>
<feature type="transmembrane region" description="Helical" evidence="5">
    <location>
        <begin position="33"/>
        <end position="51"/>
    </location>
</feature>
<feature type="transmembrane region" description="Helical" evidence="5">
    <location>
        <begin position="516"/>
        <end position="536"/>
    </location>
</feature>
<sequence length="658" mass="72206">MFAFDPVTVSMAPAILVAGLCLMILPLFRPDHAVVRAGALALVVLLAWRYMAWRFTSTLAPLEWSVDAVASWTFALLEGGTVVSSTLAFLILSRTRDRKREADDHAGWWRPGPAPRVDILIASYNEEAAILERTIAGALAARHVPTRVWVLDDGRRPWLRELCDRLGANYLTRADNAHAKAGNINAGLKVLAALPDPPDFVAVLDADFVPHRDFVHRALALFHDPKVGLVQTPQHFFNPDPIQHNLGIERAYPDEQRFFFDHIQPARDAWGIAFCCGTSSVMRWSALMAIGGFPTGSVTEDFLITLRFQEEGYSTVYLNEALTEGLAPEGLGEYITQRGRWCLGLIQIVRGPMGPFSKSRLRLVDRLGLLDSFLYWASTYPFRLACLVVPLLYWFFGVTVVDASVPGVLSYFLPYFAAVLIVLNWISGGLIVPILNDVSQLLGAREITKAVVTGLLQPKNQKFKVTAKGGDRTRIVVQWPLLMPMLLAFLATLVGLLYAIVTDVVFERDPGDGKSVIITWTLYNLAVLAVTMAVCIELPRRATAHSPGATPVVVRFGTQRMRGWAMRLTAEDAWIRGGPLPERGASVELDLPAIGGIPARVTRQESAGIALELQPSATQRVALLTQLHTLEGAAGTRQTELGGLLTALGGRTLRGPRS</sequence>
<dbReference type="PANTHER" id="PTHR43867:SF2">
    <property type="entry name" value="CELLULOSE SYNTHASE CATALYTIC SUBUNIT A [UDP-FORMING]"/>
    <property type="match status" value="1"/>
</dbReference>
<evidence type="ECO:0000259" key="6">
    <source>
        <dbReference type="Pfam" id="PF13632"/>
    </source>
</evidence>
<keyword evidence="4 5" id="KW-1133">Transmembrane helix</keyword>
<keyword evidence="5" id="KW-0472">Membrane</keyword>
<keyword evidence="2" id="KW-0328">Glycosyltransferase</keyword>
<evidence type="ECO:0000313" key="8">
    <source>
        <dbReference type="Proteomes" id="UP001595420"/>
    </source>
</evidence>
<dbReference type="Proteomes" id="UP001595420">
    <property type="component" value="Unassembled WGS sequence"/>
</dbReference>
<proteinExistence type="predicted"/>
<evidence type="ECO:0000256" key="1">
    <source>
        <dbReference type="ARBA" id="ARBA00004141"/>
    </source>
</evidence>
<feature type="transmembrane region" description="Helical" evidence="5">
    <location>
        <begin position="373"/>
        <end position="395"/>
    </location>
</feature>
<accession>A0ABV7BPH7</accession>
<keyword evidence="3" id="KW-0808">Transferase</keyword>
<feature type="domain" description="Glycosyltransferase 2-like" evidence="6">
    <location>
        <begin position="201"/>
        <end position="409"/>
    </location>
</feature>
<reference evidence="8" key="1">
    <citation type="journal article" date="2019" name="Int. J. Syst. Evol. Microbiol.">
        <title>The Global Catalogue of Microorganisms (GCM) 10K type strain sequencing project: providing services to taxonomists for standard genome sequencing and annotation.</title>
        <authorList>
            <consortium name="The Broad Institute Genomics Platform"/>
            <consortium name="The Broad Institute Genome Sequencing Center for Infectious Disease"/>
            <person name="Wu L."/>
            <person name="Ma J."/>
        </authorList>
    </citation>
    <scope>NUCLEOTIDE SEQUENCE [LARGE SCALE GENOMIC DNA]</scope>
    <source>
        <strain evidence="8">CGMCC 1.16855</strain>
    </source>
</reference>
<feature type="transmembrane region" description="Helical" evidence="5">
    <location>
        <begin position="6"/>
        <end position="28"/>
    </location>
</feature>
<comment type="caution">
    <text evidence="7">The sequence shown here is derived from an EMBL/GenBank/DDBJ whole genome shotgun (WGS) entry which is preliminary data.</text>
</comment>
<dbReference type="CDD" id="cd06421">
    <property type="entry name" value="CESA_CelA_like"/>
    <property type="match status" value="1"/>
</dbReference>
<dbReference type="InterPro" id="IPR001173">
    <property type="entry name" value="Glyco_trans_2-like"/>
</dbReference>
<feature type="transmembrane region" description="Helical" evidence="5">
    <location>
        <begin position="71"/>
        <end position="92"/>
    </location>
</feature>
<feature type="transmembrane region" description="Helical" evidence="5">
    <location>
        <begin position="415"/>
        <end position="435"/>
    </location>
</feature>
<comment type="subcellular location">
    <subcellularLocation>
        <location evidence="1">Membrane</location>
        <topology evidence="1">Multi-pass membrane protein</topology>
    </subcellularLocation>
</comment>
<keyword evidence="5" id="KW-0812">Transmembrane</keyword>